<evidence type="ECO:0000313" key="2">
    <source>
        <dbReference type="Proteomes" id="UP001166093"/>
    </source>
</evidence>
<proteinExistence type="predicted"/>
<sequence length="202" mass="23230">MSRFYAIQLDETTYIAGAAQLLVYIRFGYEESLMEEFLFCRPLLNRTTGKQIFAMLDNFIREGMRWDQCIGICSDGARSMTGKQSCLVTREVKTLLIDAQSDLVNHLHDCSCLLYYIFDRLNSLNASMQHKDPNILLLTDKLIAFVLTHFWLSVAQEFHQLFTAAVNVLLPFASSYLYEGKKMVMLGCELKVENTCSIQIFF</sequence>
<protein>
    <submittedName>
        <fullName evidence="1">SCND3 protein</fullName>
    </submittedName>
</protein>
<accession>A0ABS2Y172</accession>
<feature type="non-terminal residue" evidence="1">
    <location>
        <position position="202"/>
    </location>
</feature>
<dbReference type="EMBL" id="JAAWVQ010098653">
    <property type="protein sequence ID" value="MBN3280396.1"/>
    <property type="molecule type" value="Genomic_DNA"/>
</dbReference>
<dbReference type="Proteomes" id="UP001166093">
    <property type="component" value="Unassembled WGS sequence"/>
</dbReference>
<feature type="non-terminal residue" evidence="1">
    <location>
        <position position="1"/>
    </location>
</feature>
<comment type="caution">
    <text evidence="1">The sequence shown here is derived from an EMBL/GenBank/DDBJ whole genome shotgun (WGS) entry which is preliminary data.</text>
</comment>
<organism evidence="1 2">
    <name type="scientific">Polyodon spathula</name>
    <name type="common">North American paddlefish</name>
    <name type="synonym">Squalus spathula</name>
    <dbReference type="NCBI Taxonomy" id="7913"/>
    <lineage>
        <taxon>Eukaryota</taxon>
        <taxon>Metazoa</taxon>
        <taxon>Chordata</taxon>
        <taxon>Craniata</taxon>
        <taxon>Vertebrata</taxon>
        <taxon>Euteleostomi</taxon>
        <taxon>Actinopterygii</taxon>
        <taxon>Chondrostei</taxon>
        <taxon>Acipenseriformes</taxon>
        <taxon>Polyodontidae</taxon>
        <taxon>Polyodon</taxon>
    </lineage>
</organism>
<gene>
    <name evidence="1" type="primary">Zbed9_5</name>
    <name evidence="1" type="ORF">GTO93_0007364</name>
</gene>
<keyword evidence="2" id="KW-1185">Reference proteome</keyword>
<name>A0ABS2Y172_POLSP</name>
<dbReference type="PANTHER" id="PTHR45913:SF19">
    <property type="entry name" value="LOW QUALITY PROTEIN: ZINC FINGER BED DOMAIN-CONTAINING PROTEIN 5-LIKE"/>
    <property type="match status" value="1"/>
</dbReference>
<reference evidence="1" key="1">
    <citation type="journal article" date="2021" name="Cell">
        <title>Tracing the genetic footprints of vertebrate landing in non-teleost ray-finned fishes.</title>
        <authorList>
            <person name="Bi X."/>
            <person name="Wang K."/>
            <person name="Yang L."/>
            <person name="Pan H."/>
            <person name="Jiang H."/>
            <person name="Wei Q."/>
            <person name="Fang M."/>
            <person name="Yu H."/>
            <person name="Zhu C."/>
            <person name="Cai Y."/>
            <person name="He Y."/>
            <person name="Gan X."/>
            <person name="Zeng H."/>
            <person name="Yu D."/>
            <person name="Zhu Y."/>
            <person name="Jiang H."/>
            <person name="Qiu Q."/>
            <person name="Yang H."/>
            <person name="Zhang Y.E."/>
            <person name="Wang W."/>
            <person name="Zhu M."/>
            <person name="He S."/>
            <person name="Zhang G."/>
        </authorList>
    </citation>
    <scope>NUCLEOTIDE SEQUENCE</scope>
    <source>
        <strain evidence="1">Pddl_001</strain>
    </source>
</reference>
<dbReference type="PANTHER" id="PTHR45913">
    <property type="entry name" value="EPM2A-INTERACTING PROTEIN 1"/>
    <property type="match status" value="1"/>
</dbReference>
<evidence type="ECO:0000313" key="1">
    <source>
        <dbReference type="EMBL" id="MBN3280396.1"/>
    </source>
</evidence>